<feature type="domain" description="NADH:quinone oxidoreductase/Mrp antiporter transmembrane" evidence="9">
    <location>
        <begin position="136"/>
        <end position="441"/>
    </location>
</feature>
<evidence type="ECO:0000256" key="7">
    <source>
        <dbReference type="SAM" id="MobiDB-lite"/>
    </source>
</evidence>
<feature type="transmembrane region" description="Helical" evidence="8">
    <location>
        <begin position="289"/>
        <end position="310"/>
    </location>
</feature>
<dbReference type="InterPro" id="IPR001516">
    <property type="entry name" value="Proton_antipo_N"/>
</dbReference>
<organism evidence="12 14">
    <name type="scientific">Thalassovita autumnalis</name>
    <dbReference type="NCBI Taxonomy" id="2072972"/>
    <lineage>
        <taxon>Bacteria</taxon>
        <taxon>Pseudomonadati</taxon>
        <taxon>Pseudomonadota</taxon>
        <taxon>Alphaproteobacteria</taxon>
        <taxon>Rhodobacterales</taxon>
        <taxon>Roseobacteraceae</taxon>
        <taxon>Thalassovita</taxon>
    </lineage>
</organism>
<feature type="transmembrane region" description="Helical" evidence="8">
    <location>
        <begin position="577"/>
        <end position="596"/>
    </location>
</feature>
<dbReference type="Gene3D" id="1.20.5.2700">
    <property type="match status" value="1"/>
</dbReference>
<reference evidence="11 13" key="1">
    <citation type="submission" date="2015-09" db="EMBL/GenBank/DDBJ databases">
        <authorList>
            <person name="Rodrigo-Torres L."/>
            <person name="Arahal D.R."/>
        </authorList>
    </citation>
    <scope>NUCLEOTIDE SEQUENCE [LARGE SCALE GENOMIC DNA]</scope>
    <source>
        <strain evidence="11 13">CECT 5118</strain>
    </source>
</reference>
<dbReference type="Pfam" id="PF00361">
    <property type="entry name" value="Proton_antipo_M"/>
    <property type="match status" value="1"/>
</dbReference>
<dbReference type="PANTHER" id="PTHR42829">
    <property type="entry name" value="NADH-UBIQUINONE OXIDOREDUCTASE CHAIN 5"/>
    <property type="match status" value="1"/>
</dbReference>
<dbReference type="NCBIfam" id="TIGR01974">
    <property type="entry name" value="NDH_I_L"/>
    <property type="match status" value="1"/>
</dbReference>
<reference evidence="12 14" key="2">
    <citation type="submission" date="2015-09" db="EMBL/GenBank/DDBJ databases">
        <authorList>
            <consortium name="Swine Surveillance"/>
        </authorList>
    </citation>
    <scope>NUCLEOTIDE SEQUENCE [LARGE SCALE GENOMIC DNA]</scope>
    <source>
        <strain evidence="12 14">5120</strain>
    </source>
</reference>
<keyword evidence="13" id="KW-1185">Reference proteome</keyword>
<dbReference type="InterPro" id="IPR018393">
    <property type="entry name" value="NADHpl_OxRdtase_5_subgr"/>
</dbReference>
<feature type="domain" description="NADH-Ubiquinone oxidoreductase (complex I) chain 5 N-terminal" evidence="10">
    <location>
        <begin position="63"/>
        <end position="109"/>
    </location>
</feature>
<feature type="transmembrane region" description="Helical" evidence="8">
    <location>
        <begin position="384"/>
        <end position="409"/>
    </location>
</feature>
<dbReference type="OrthoDB" id="9811798at2"/>
<feature type="transmembrane region" description="Helical" evidence="8">
    <location>
        <begin position="80"/>
        <end position="98"/>
    </location>
</feature>
<evidence type="ECO:0000313" key="13">
    <source>
        <dbReference type="Proteomes" id="UP000051086"/>
    </source>
</evidence>
<evidence type="ECO:0000256" key="6">
    <source>
        <dbReference type="RuleBase" id="RU000320"/>
    </source>
</evidence>
<comment type="function">
    <text evidence="1">NDH-1 shuttles electrons from NADH, via FMN and iron-sulfur (Fe-S) centers, to quinones in the respiratory chain. The immediate electron acceptor for the enzyme in this species is believed to be ubiquinone. Couples the redox reaction to proton translocation (for every two electrons transferred, four hydrogen ions are translocated across the cytoplasmic membrane), and thus conserves the redox energy in a proton gradient.</text>
</comment>
<feature type="transmembrane region" description="Helical" evidence="8">
    <location>
        <begin position="676"/>
        <end position="696"/>
    </location>
</feature>
<evidence type="ECO:0000259" key="10">
    <source>
        <dbReference type="Pfam" id="PF00662"/>
    </source>
</evidence>
<dbReference type="GO" id="GO:0016020">
    <property type="term" value="C:membrane"/>
    <property type="evidence" value="ECO:0007669"/>
    <property type="project" value="UniProtKB-SubCell"/>
</dbReference>
<dbReference type="InterPro" id="IPR003945">
    <property type="entry name" value="NU5C-like"/>
</dbReference>
<evidence type="ECO:0000259" key="9">
    <source>
        <dbReference type="Pfam" id="PF00361"/>
    </source>
</evidence>
<feature type="transmembrane region" description="Helical" evidence="8">
    <location>
        <begin position="317"/>
        <end position="339"/>
    </location>
</feature>
<keyword evidence="12" id="KW-0560">Oxidoreductase</keyword>
<feature type="transmembrane region" description="Helical" evidence="8">
    <location>
        <begin position="182"/>
        <end position="207"/>
    </location>
</feature>
<evidence type="ECO:0000256" key="8">
    <source>
        <dbReference type="SAM" id="Phobius"/>
    </source>
</evidence>
<keyword evidence="5 8" id="KW-0472">Membrane</keyword>
<dbReference type="EMBL" id="CYSC01000034">
    <property type="protein sequence ID" value="CUH72773.1"/>
    <property type="molecule type" value="Genomic_DNA"/>
</dbReference>
<feature type="transmembrane region" description="Helical" evidence="8">
    <location>
        <begin position="261"/>
        <end position="283"/>
    </location>
</feature>
<feature type="transmembrane region" description="Helical" evidence="8">
    <location>
        <begin position="647"/>
        <end position="664"/>
    </location>
</feature>
<evidence type="ECO:0000256" key="1">
    <source>
        <dbReference type="ARBA" id="ARBA00002378"/>
    </source>
</evidence>
<evidence type="ECO:0000313" key="12">
    <source>
        <dbReference type="EMBL" id="CUH72773.1"/>
    </source>
</evidence>
<dbReference type="GO" id="GO:0003954">
    <property type="term" value="F:NADH dehydrogenase activity"/>
    <property type="evidence" value="ECO:0007669"/>
    <property type="project" value="TreeGrafter"/>
</dbReference>
<evidence type="ECO:0000313" key="11">
    <source>
        <dbReference type="EMBL" id="CUH63972.1"/>
    </source>
</evidence>
<dbReference type="GO" id="GO:0015990">
    <property type="term" value="P:electron transport coupled proton transport"/>
    <property type="evidence" value="ECO:0007669"/>
    <property type="project" value="TreeGrafter"/>
</dbReference>
<evidence type="ECO:0000256" key="5">
    <source>
        <dbReference type="ARBA" id="ARBA00023136"/>
    </source>
</evidence>
<dbReference type="Pfam" id="PF00662">
    <property type="entry name" value="Proton_antipo_N"/>
    <property type="match status" value="1"/>
</dbReference>
<feature type="transmembrane region" description="Helical" evidence="8">
    <location>
        <begin position="142"/>
        <end position="161"/>
    </location>
</feature>
<comment type="subcellular location">
    <subcellularLocation>
        <location evidence="2">Endomembrane system</location>
        <topology evidence="2">Multi-pass membrane protein</topology>
    </subcellularLocation>
    <subcellularLocation>
        <location evidence="6">Membrane</location>
        <topology evidence="6">Multi-pass membrane protein</topology>
    </subcellularLocation>
</comment>
<feature type="region of interest" description="Disordered" evidence="7">
    <location>
        <begin position="518"/>
        <end position="539"/>
    </location>
</feature>
<dbReference type="NCBIfam" id="NF005141">
    <property type="entry name" value="PRK06590.1"/>
    <property type="match status" value="1"/>
</dbReference>
<feature type="transmembrane region" description="Helical" evidence="8">
    <location>
        <begin position="119"/>
        <end position="136"/>
    </location>
</feature>
<feature type="transmembrane region" description="Helical" evidence="8">
    <location>
        <begin position="6"/>
        <end position="23"/>
    </location>
</feature>
<sequence length="701" mass="77082">MEKIILFAPLIGALIGGFGWRIIGEKGAQFVTTGLLFLAALLSWIVFLTHDASVTQQIHILDFIQSGTLDTAWSIRLDRLTSIMLVVVTSVSALVHLYSFGYMAHDHAWKEGEHYKARFFAYLSFFTFAMLMLVTSDNLVQMFFGWEGVGVASYLLIGFYYKKPSANAAAIKAFVVNRVGDFGFALGIFGLFLLTDSISFDVIFASAPELAETTITFLWTDWNAANLLAFLLFVGAMGKSAQLILHTWLPDAMEGPTPVSALIHAATMVTAGVFLVCRMSPLMEFAPEATAFITFLGATTAFFAATVGLVQNDIKRVIAYSTCSQLGYMFVAAGVGVYSVAMFHLFTHAFFKAMLFLGAGSVIHGMHHEQDMRNYGGLRKKLPLTYWAMMIGTLAITGVGIPLTTIGFAGFLSKDAVIEAAYAGTNGGYAFWMLVIAALFTSFYSWRLMFLTFYGEQRGDKHTHEHAHESPTVMLIPLGVLAVGAVLAGMLWYNVFFGKTDQVAKWFGVPYHAEAHHDEHAKDDHAKDDHGAAKGDHGKDAKPHYVLAGNPGDGAIYAGVDNDVLNEAHYVPKWVKISPFIAMLTGFIVALWFYIWNPSMPARVAAANRPLYLFLLNKWYFDEIYDFLFVKPAQALGRFLWKRGDGAVIDGFLNGVAMGIVPFFTRLAGKAQSGYIFTYAFAMVLGIVALITWMTLSGGAH</sequence>
<dbReference type="RefSeq" id="WP_058243948.1">
    <property type="nucleotide sequence ID" value="NZ_CYSB01000009.1"/>
</dbReference>
<name>A0A0P1FVD9_9RHOB</name>
<dbReference type="AlphaFoldDB" id="A0A0P1FVD9"/>
<keyword evidence="3 6" id="KW-0812">Transmembrane</keyword>
<evidence type="ECO:0000256" key="2">
    <source>
        <dbReference type="ARBA" id="ARBA00004127"/>
    </source>
</evidence>
<dbReference type="GO" id="GO:0012505">
    <property type="term" value="C:endomembrane system"/>
    <property type="evidence" value="ECO:0007669"/>
    <property type="project" value="UniProtKB-SubCell"/>
</dbReference>
<dbReference type="PANTHER" id="PTHR42829:SF2">
    <property type="entry name" value="NADH-UBIQUINONE OXIDOREDUCTASE CHAIN 5"/>
    <property type="match status" value="1"/>
</dbReference>
<feature type="transmembrane region" description="Helical" evidence="8">
    <location>
        <begin position="429"/>
        <end position="451"/>
    </location>
</feature>
<dbReference type="GO" id="GO:0008137">
    <property type="term" value="F:NADH dehydrogenase (ubiquinone) activity"/>
    <property type="evidence" value="ECO:0007669"/>
    <property type="project" value="InterPro"/>
</dbReference>
<protein>
    <submittedName>
        <fullName evidence="12">NADH-quinone oxidoreductase subunit L</fullName>
        <ecNumber evidence="12">1.6.5.11</ecNumber>
    </submittedName>
</protein>
<dbReference type="EMBL" id="CYSB01000009">
    <property type="protein sequence ID" value="CUH63972.1"/>
    <property type="molecule type" value="Genomic_DNA"/>
</dbReference>
<dbReference type="EC" id="1.6.5.11" evidence="12"/>
<dbReference type="InterPro" id="IPR001750">
    <property type="entry name" value="ND/Mrp_TM"/>
</dbReference>
<gene>
    <name evidence="12" type="primary">nuoL</name>
    <name evidence="11" type="ORF">TL5118_00702</name>
    <name evidence="12" type="ORF">TL5120_02570</name>
</gene>
<evidence type="ECO:0000256" key="3">
    <source>
        <dbReference type="ARBA" id="ARBA00022692"/>
    </source>
</evidence>
<evidence type="ECO:0000313" key="14">
    <source>
        <dbReference type="Proteomes" id="UP000051887"/>
    </source>
</evidence>
<accession>A0A0P1FVD9</accession>
<dbReference type="Proteomes" id="UP000051086">
    <property type="component" value="Unassembled WGS sequence"/>
</dbReference>
<feature type="transmembrane region" description="Helical" evidence="8">
    <location>
        <begin position="30"/>
        <end position="47"/>
    </location>
</feature>
<evidence type="ECO:0000256" key="4">
    <source>
        <dbReference type="ARBA" id="ARBA00022989"/>
    </source>
</evidence>
<keyword evidence="4 8" id="KW-1133">Transmembrane helix</keyword>
<feature type="transmembrane region" description="Helical" evidence="8">
    <location>
        <begin position="472"/>
        <end position="493"/>
    </location>
</feature>
<proteinExistence type="predicted"/>
<dbReference type="Proteomes" id="UP000051887">
    <property type="component" value="Unassembled WGS sequence"/>
</dbReference>
<dbReference type="GO" id="GO:0042773">
    <property type="term" value="P:ATP synthesis coupled electron transport"/>
    <property type="evidence" value="ECO:0007669"/>
    <property type="project" value="InterPro"/>
</dbReference>
<dbReference type="PRINTS" id="PR01434">
    <property type="entry name" value="NADHDHGNASE5"/>
</dbReference>